<keyword evidence="3" id="KW-0067">ATP-binding</keyword>
<dbReference type="Proteomes" id="UP001567538">
    <property type="component" value="Unassembled WGS sequence"/>
</dbReference>
<proteinExistence type="predicted"/>
<accession>A0ABD1HUT6</accession>
<dbReference type="PANTHER" id="PTHR45639:SF4">
    <property type="entry name" value="HSC70CB, ISOFORM G"/>
    <property type="match status" value="1"/>
</dbReference>
<gene>
    <name evidence="4" type="ORF">AAHA92_10489</name>
</gene>
<dbReference type="PANTHER" id="PTHR45639">
    <property type="entry name" value="HSC70CB, ISOFORM G-RELATED"/>
    <property type="match status" value="1"/>
</dbReference>
<dbReference type="Pfam" id="PF00012">
    <property type="entry name" value="HSP70"/>
    <property type="match status" value="1"/>
</dbReference>
<dbReference type="InterPro" id="IPR013126">
    <property type="entry name" value="Hsp_70_fam"/>
</dbReference>
<evidence type="ECO:0000313" key="5">
    <source>
        <dbReference type="Proteomes" id="UP001567538"/>
    </source>
</evidence>
<protein>
    <submittedName>
        <fullName evidence="4">Uncharacterized protein</fullName>
    </submittedName>
</protein>
<dbReference type="EMBL" id="JBEAFC010000004">
    <property type="protein sequence ID" value="KAL1560251.1"/>
    <property type="molecule type" value="Genomic_DNA"/>
</dbReference>
<dbReference type="Gene3D" id="3.30.30.30">
    <property type="match status" value="1"/>
</dbReference>
<evidence type="ECO:0000313" key="4">
    <source>
        <dbReference type="EMBL" id="KAL1560251.1"/>
    </source>
</evidence>
<dbReference type="InterPro" id="IPR029047">
    <property type="entry name" value="HSP70_peptide-bd_sf"/>
</dbReference>
<keyword evidence="2" id="KW-0547">Nucleotide-binding</keyword>
<evidence type="ECO:0000256" key="2">
    <source>
        <dbReference type="ARBA" id="ARBA00022741"/>
    </source>
</evidence>
<keyword evidence="5" id="KW-1185">Reference proteome</keyword>
<evidence type="ECO:0000256" key="1">
    <source>
        <dbReference type="ARBA" id="ARBA00004319"/>
    </source>
</evidence>
<sequence>MSVVGFDFGNQTCVVTIAWQRGIRVGHNDESKQETPLVSFGDKQWFLWPASTTIYLKNPKNTSISHINRLIGCHFSDPELQLNLKSLPFSVTEGPDGYPLIHAWYLGENKTFTPTQGMQVCKYVLLHSRKLLGSKFYLLLSFNESFPFPISLTWKTPDGDTQNRAGGDNLQSAVVFPKGSPITSMKALTSCKDHNEPFQSINGQKAKLEVIARLNPHDA</sequence>
<dbReference type="Gene3D" id="2.60.34.10">
    <property type="entry name" value="Substrate Binding Domain Of DNAk, Chain A, domain 1"/>
    <property type="match status" value="1"/>
</dbReference>
<dbReference type="GO" id="GO:0005524">
    <property type="term" value="F:ATP binding"/>
    <property type="evidence" value="ECO:0007669"/>
    <property type="project" value="UniProtKB-KW"/>
</dbReference>
<dbReference type="SUPFAM" id="SSF53067">
    <property type="entry name" value="Actin-like ATPase domain"/>
    <property type="match status" value="1"/>
</dbReference>
<dbReference type="InterPro" id="IPR043129">
    <property type="entry name" value="ATPase_NBD"/>
</dbReference>
<dbReference type="Gene3D" id="3.30.420.40">
    <property type="match status" value="1"/>
</dbReference>
<name>A0ABD1HUT6_SALDI</name>
<reference evidence="4 5" key="1">
    <citation type="submission" date="2024-06" db="EMBL/GenBank/DDBJ databases">
        <title>A chromosome level genome sequence of Diviner's sage (Salvia divinorum).</title>
        <authorList>
            <person name="Ford S.A."/>
            <person name="Ro D.-K."/>
            <person name="Ness R.W."/>
            <person name="Phillips M.A."/>
        </authorList>
    </citation>
    <scope>NUCLEOTIDE SEQUENCE [LARGE SCALE GENOMIC DNA]</scope>
    <source>
        <strain evidence="4">SAF-2024a</strain>
        <tissue evidence="4">Leaf</tissue>
    </source>
</reference>
<dbReference type="AlphaFoldDB" id="A0ABD1HUT6"/>
<evidence type="ECO:0000256" key="3">
    <source>
        <dbReference type="ARBA" id="ARBA00022840"/>
    </source>
</evidence>
<comment type="subcellular location">
    <subcellularLocation>
        <location evidence="1">Endoplasmic reticulum lumen</location>
    </subcellularLocation>
</comment>
<comment type="caution">
    <text evidence="4">The sequence shown here is derived from an EMBL/GenBank/DDBJ whole genome shotgun (WGS) entry which is preliminary data.</text>
</comment>
<dbReference type="FunFam" id="3.30.30.30:FF:000005">
    <property type="entry name" value="Heat shock protein ssb1"/>
    <property type="match status" value="1"/>
</dbReference>
<dbReference type="GO" id="GO:0005788">
    <property type="term" value="C:endoplasmic reticulum lumen"/>
    <property type="evidence" value="ECO:0007669"/>
    <property type="project" value="UniProtKB-SubCell"/>
</dbReference>
<organism evidence="4 5">
    <name type="scientific">Salvia divinorum</name>
    <name type="common">Maria pastora</name>
    <name type="synonym">Diviner's sage</name>
    <dbReference type="NCBI Taxonomy" id="28513"/>
    <lineage>
        <taxon>Eukaryota</taxon>
        <taxon>Viridiplantae</taxon>
        <taxon>Streptophyta</taxon>
        <taxon>Embryophyta</taxon>
        <taxon>Tracheophyta</taxon>
        <taxon>Spermatophyta</taxon>
        <taxon>Magnoliopsida</taxon>
        <taxon>eudicotyledons</taxon>
        <taxon>Gunneridae</taxon>
        <taxon>Pentapetalae</taxon>
        <taxon>asterids</taxon>
        <taxon>lamiids</taxon>
        <taxon>Lamiales</taxon>
        <taxon>Lamiaceae</taxon>
        <taxon>Nepetoideae</taxon>
        <taxon>Mentheae</taxon>
        <taxon>Salviinae</taxon>
        <taxon>Salvia</taxon>
        <taxon>Salvia subgen. Calosphace</taxon>
    </lineage>
</organism>